<evidence type="ECO:0000259" key="1">
    <source>
        <dbReference type="Pfam" id="PF01408"/>
    </source>
</evidence>
<dbReference type="SUPFAM" id="SSF55347">
    <property type="entry name" value="Glyceraldehyde-3-phosphate dehydrogenase-like, C-terminal domain"/>
    <property type="match status" value="1"/>
</dbReference>
<dbReference type="Gene3D" id="3.30.360.10">
    <property type="entry name" value="Dihydrodipicolinate Reductase, domain 2"/>
    <property type="match status" value="1"/>
</dbReference>
<dbReference type="Pfam" id="PF19051">
    <property type="entry name" value="GFO_IDH_MocA_C2"/>
    <property type="match status" value="1"/>
</dbReference>
<dbReference type="EMBL" id="BARW01007896">
    <property type="protein sequence ID" value="GAI77686.1"/>
    <property type="molecule type" value="Genomic_DNA"/>
</dbReference>
<dbReference type="InterPro" id="IPR043906">
    <property type="entry name" value="Gfo/Idh/MocA_OxRdtase_bact_C"/>
</dbReference>
<name>X1SEV6_9ZZZZ</name>
<protein>
    <recommendedName>
        <fullName evidence="4">Gfo/Idh/MocA-like oxidoreductase N-terminal domain-containing protein</fullName>
    </recommendedName>
</protein>
<dbReference type="SUPFAM" id="SSF51735">
    <property type="entry name" value="NAD(P)-binding Rossmann-fold domains"/>
    <property type="match status" value="1"/>
</dbReference>
<evidence type="ECO:0000313" key="3">
    <source>
        <dbReference type="EMBL" id="GAI77686.1"/>
    </source>
</evidence>
<dbReference type="InterPro" id="IPR050463">
    <property type="entry name" value="Gfo/Idh/MocA_oxidrdct_glycsds"/>
</dbReference>
<accession>X1SEV6</accession>
<comment type="caution">
    <text evidence="3">The sequence shown here is derived from an EMBL/GenBank/DDBJ whole genome shotgun (WGS) entry which is preliminary data.</text>
</comment>
<dbReference type="PANTHER" id="PTHR43818">
    <property type="entry name" value="BCDNA.GH03377"/>
    <property type="match status" value="1"/>
</dbReference>
<evidence type="ECO:0008006" key="4">
    <source>
        <dbReference type="Google" id="ProtNLM"/>
    </source>
</evidence>
<feature type="domain" description="Gfo/Idh/MocA-like oxidoreductase bacterial type C-terminal" evidence="2">
    <location>
        <begin position="147"/>
        <end position="345"/>
    </location>
</feature>
<dbReference type="PANTHER" id="PTHR43818:SF5">
    <property type="entry name" value="OXIDOREDUCTASE FAMILY PROTEIN"/>
    <property type="match status" value="1"/>
</dbReference>
<evidence type="ECO:0000259" key="2">
    <source>
        <dbReference type="Pfam" id="PF19051"/>
    </source>
</evidence>
<feature type="domain" description="Gfo/Idh/MocA-like oxidoreductase N-terminal" evidence="1">
    <location>
        <begin position="6"/>
        <end position="104"/>
    </location>
</feature>
<dbReference type="InterPro" id="IPR000683">
    <property type="entry name" value="Gfo/Idh/MocA-like_OxRdtase_N"/>
</dbReference>
<proteinExistence type="predicted"/>
<dbReference type="Gene3D" id="3.40.50.720">
    <property type="entry name" value="NAD(P)-binding Rossmann-like Domain"/>
    <property type="match status" value="1"/>
</dbReference>
<feature type="non-terminal residue" evidence="3">
    <location>
        <position position="379"/>
    </location>
</feature>
<dbReference type="Pfam" id="PF01408">
    <property type="entry name" value="GFO_IDH_MocA"/>
    <property type="match status" value="1"/>
</dbReference>
<dbReference type="GO" id="GO:0000166">
    <property type="term" value="F:nucleotide binding"/>
    <property type="evidence" value="ECO:0007669"/>
    <property type="project" value="InterPro"/>
</dbReference>
<sequence length="379" mass="42820">KIPGVRIVALCDPEGAHLYPEVQKFKDRKEKCDAYVDIRKLLDNKDIDAIVVGTPNHWHVLAAVWACQAGKDAFVQKPFSHNIFEGRKAAEAARKYNRIVSATHGSRGRSGVGEAFACARKGKLGKILYVRGTTYRRRNSIGKVKGSQPLPKTLDYDLWSGPAPILPVMREQLHYDWHWIWAYGDGDLGNLGIHNLDACRWALGKERLPERVLTLGGRFGYEDDGQTPNTVITFYDYKPAPIIYEVRGLPTTERYKGIGSGVVVHCEHGYIVGNKAYDNNDKLIQEFEPTNQDSFTNFFSVVRSHKMSDQQENALSGHLSACLVHMGNISYRIGKETDSEQIREIVRADKNFSSLPISLCNFPSLFWIYDFPISSYHQL</sequence>
<reference evidence="3" key="1">
    <citation type="journal article" date="2014" name="Front. Microbiol.">
        <title>High frequency of phylogenetically diverse reductive dehalogenase-homologous genes in deep subseafloor sedimentary metagenomes.</title>
        <authorList>
            <person name="Kawai M."/>
            <person name="Futagami T."/>
            <person name="Toyoda A."/>
            <person name="Takaki Y."/>
            <person name="Nishi S."/>
            <person name="Hori S."/>
            <person name="Arai W."/>
            <person name="Tsubouchi T."/>
            <person name="Morono Y."/>
            <person name="Uchiyama I."/>
            <person name="Ito T."/>
            <person name="Fujiyama A."/>
            <person name="Inagaki F."/>
            <person name="Takami H."/>
        </authorList>
    </citation>
    <scope>NUCLEOTIDE SEQUENCE</scope>
    <source>
        <strain evidence="3">Expedition CK06-06</strain>
    </source>
</reference>
<dbReference type="InterPro" id="IPR036291">
    <property type="entry name" value="NAD(P)-bd_dom_sf"/>
</dbReference>
<gene>
    <name evidence="3" type="ORF">S12H4_16335</name>
</gene>
<feature type="non-terminal residue" evidence="3">
    <location>
        <position position="1"/>
    </location>
</feature>
<dbReference type="AlphaFoldDB" id="X1SEV6"/>
<organism evidence="3">
    <name type="scientific">marine sediment metagenome</name>
    <dbReference type="NCBI Taxonomy" id="412755"/>
    <lineage>
        <taxon>unclassified sequences</taxon>
        <taxon>metagenomes</taxon>
        <taxon>ecological metagenomes</taxon>
    </lineage>
</organism>